<evidence type="ECO:0008006" key="3">
    <source>
        <dbReference type="Google" id="ProtNLM"/>
    </source>
</evidence>
<gene>
    <name evidence="1" type="ORF">KQX54_018974</name>
</gene>
<sequence>MYVYTRSWLSITATASPPPSSGMPCVFPHCTFVTSKAHQYGCNYSPVATQQVCSLALTCADHLIVQVQALVPQLEL</sequence>
<protein>
    <recommendedName>
        <fullName evidence="3">Secreted protein</fullName>
    </recommendedName>
</protein>
<dbReference type="AlphaFoldDB" id="A0AAV7HYV4"/>
<comment type="caution">
    <text evidence="1">The sequence shown here is derived from an EMBL/GenBank/DDBJ whole genome shotgun (WGS) entry which is preliminary data.</text>
</comment>
<dbReference type="EMBL" id="JAHXZJ010002982">
    <property type="protein sequence ID" value="KAH0535757.1"/>
    <property type="molecule type" value="Genomic_DNA"/>
</dbReference>
<evidence type="ECO:0000313" key="1">
    <source>
        <dbReference type="EMBL" id="KAH0535757.1"/>
    </source>
</evidence>
<keyword evidence="2" id="KW-1185">Reference proteome</keyword>
<proteinExistence type="predicted"/>
<dbReference type="Proteomes" id="UP000826195">
    <property type="component" value="Unassembled WGS sequence"/>
</dbReference>
<name>A0AAV7HYV4_COTGL</name>
<evidence type="ECO:0000313" key="2">
    <source>
        <dbReference type="Proteomes" id="UP000826195"/>
    </source>
</evidence>
<organism evidence="1 2">
    <name type="scientific">Cotesia glomerata</name>
    <name type="common">Lepidopteran parasitic wasp</name>
    <name type="synonym">Apanteles glomeratus</name>
    <dbReference type="NCBI Taxonomy" id="32391"/>
    <lineage>
        <taxon>Eukaryota</taxon>
        <taxon>Metazoa</taxon>
        <taxon>Ecdysozoa</taxon>
        <taxon>Arthropoda</taxon>
        <taxon>Hexapoda</taxon>
        <taxon>Insecta</taxon>
        <taxon>Pterygota</taxon>
        <taxon>Neoptera</taxon>
        <taxon>Endopterygota</taxon>
        <taxon>Hymenoptera</taxon>
        <taxon>Apocrita</taxon>
        <taxon>Ichneumonoidea</taxon>
        <taxon>Braconidae</taxon>
        <taxon>Microgastrinae</taxon>
        <taxon>Cotesia</taxon>
    </lineage>
</organism>
<accession>A0AAV7HYV4</accession>
<reference evidence="1 2" key="1">
    <citation type="journal article" date="2021" name="J. Hered.">
        <title>A chromosome-level genome assembly of the parasitoid wasp, Cotesia glomerata (Hymenoptera: Braconidae).</title>
        <authorList>
            <person name="Pinto B.J."/>
            <person name="Weis J.J."/>
            <person name="Gamble T."/>
            <person name="Ode P.J."/>
            <person name="Paul R."/>
            <person name="Zaspel J.M."/>
        </authorList>
    </citation>
    <scope>NUCLEOTIDE SEQUENCE [LARGE SCALE GENOMIC DNA]</scope>
    <source>
        <strain evidence="1">CgM1</strain>
    </source>
</reference>